<evidence type="ECO:0000256" key="1">
    <source>
        <dbReference type="SAM" id="Phobius"/>
    </source>
</evidence>
<dbReference type="STRING" id="1499966.U14_00798"/>
<organism evidence="2">
    <name type="scientific">Candidatus Moduliflexus flocculans</name>
    <dbReference type="NCBI Taxonomy" id="1499966"/>
    <lineage>
        <taxon>Bacteria</taxon>
        <taxon>Candidatus Moduliflexota</taxon>
        <taxon>Candidatus Moduliflexia</taxon>
        <taxon>Candidatus Moduliflexales</taxon>
        <taxon>Candidatus Moduliflexaceae</taxon>
    </lineage>
</organism>
<feature type="transmembrane region" description="Helical" evidence="1">
    <location>
        <begin position="201"/>
        <end position="220"/>
    </location>
</feature>
<keyword evidence="1" id="KW-1133">Transmembrane helix</keyword>
<evidence type="ECO:0000313" key="3">
    <source>
        <dbReference type="Proteomes" id="UP000030700"/>
    </source>
</evidence>
<keyword evidence="1" id="KW-0472">Membrane</keyword>
<feature type="transmembrane region" description="Helical" evidence="1">
    <location>
        <begin position="235"/>
        <end position="256"/>
    </location>
</feature>
<gene>
    <name evidence="2" type="ORF">U14_00798</name>
</gene>
<feature type="transmembrane region" description="Helical" evidence="1">
    <location>
        <begin position="562"/>
        <end position="580"/>
    </location>
</feature>
<keyword evidence="3" id="KW-1185">Reference proteome</keyword>
<feature type="transmembrane region" description="Helical" evidence="1">
    <location>
        <begin position="492"/>
        <end position="518"/>
    </location>
</feature>
<dbReference type="HOGENOM" id="CLU_311412_0_0_0"/>
<feature type="transmembrane region" description="Helical" evidence="1">
    <location>
        <begin position="21"/>
        <end position="39"/>
    </location>
</feature>
<feature type="transmembrane region" description="Helical" evidence="1">
    <location>
        <begin position="345"/>
        <end position="363"/>
    </location>
</feature>
<name>A0A0S6VR30_9BACT</name>
<feature type="transmembrane region" description="Helical" evidence="1">
    <location>
        <begin position="399"/>
        <end position="416"/>
    </location>
</feature>
<evidence type="ECO:0000313" key="2">
    <source>
        <dbReference type="EMBL" id="GAK49575.1"/>
    </source>
</evidence>
<feature type="transmembrane region" description="Helical" evidence="1">
    <location>
        <begin position="369"/>
        <end position="392"/>
    </location>
</feature>
<accession>A0A0S6VR30</accession>
<keyword evidence="1" id="KW-0812">Transmembrane</keyword>
<dbReference type="AlphaFoldDB" id="A0A0S6VR30"/>
<dbReference type="EMBL" id="DF820455">
    <property type="protein sequence ID" value="GAK49575.1"/>
    <property type="molecule type" value="Genomic_DNA"/>
</dbReference>
<feature type="transmembrane region" description="Helical" evidence="1">
    <location>
        <begin position="422"/>
        <end position="440"/>
    </location>
</feature>
<proteinExistence type="predicted"/>
<feature type="transmembrane region" description="Helical" evidence="1">
    <location>
        <begin position="171"/>
        <end position="189"/>
    </location>
</feature>
<dbReference type="Proteomes" id="UP000030700">
    <property type="component" value="Unassembled WGS sequence"/>
</dbReference>
<feature type="transmembrane region" description="Helical" evidence="1">
    <location>
        <begin position="67"/>
        <end position="90"/>
    </location>
</feature>
<protein>
    <submittedName>
        <fullName evidence="2">Uncharacterized protein</fullName>
    </submittedName>
</protein>
<feature type="transmembrane region" description="Helical" evidence="1">
    <location>
        <begin position="530"/>
        <end position="550"/>
    </location>
</feature>
<feature type="transmembrane region" description="Helical" evidence="1">
    <location>
        <begin position="587"/>
        <end position="607"/>
    </location>
</feature>
<feature type="transmembrane region" description="Helical" evidence="1">
    <location>
        <begin position="128"/>
        <end position="151"/>
    </location>
</feature>
<sequence>MQRIKEFLSVPYRTVSVSSMFAAFVIASAGTFLLLLILLRTELIPTIPTELMGCYAYYADLPITNRLASVTISMVASFLFFHLSIVVLSLRKQQDIVHKMSAFYHRGVNAQIIERFQAIKTWGKPKHVILLLWAVGLSWFIFPAVLSAMRAYIGSFGDISQCAILERSGKIFSMFHWVPPLLVVLAAVFASTEYKIVRHVLFPVQTILLLFYCTILPAPFIKEGQISTFFPIRPVFWFLAFPLAALGLADCIYRCFASKKKRYISPLTLLALLFSFLFHNSPIPEVSNLYELGARLPIYWSVRKGWSSLFEDVSITYGLWDYVTCWLSEIFTGELTATAYIYGDYLLRAILMTCSFLAISAALPLPIAFLIAIFFGSEVMICIAACFAILLAPKLLRRPEWWILVWTLMSAILPFARIPQGTVVVVASLPLFVWQVVALYHQNRKAAYAAFGLVNVVAMLFLFGPLSGYFGGLMRIYADTAKVNAPWAANGWLAWGANLLKAAIIIAPLLAWVIAVLIVRSHKSAQSKKAAFAVFSMVAMYAFCLISYGFSRTDYQSSFRQYQVFLSIIPVLMIGTIVYIRTWRATLSSVMAFLIYFWLLDVLQLAAPFQVLSLPRDMIASLSVISASETHDFQNAADFGMPHVGYGKFPNGYLKESANLKKYLDRILQPDETFLDMTMVGLHYFSSQRRLLTEYPTYYTIPGDTAQFRMINKLREHGIRLSLLEPAYFDQSPSSLRAHYPYRYALLNGLPFKISEQQVLLMPPRYFDKIGEPLPDLRQTLTLLDQQFPQKDLKWLPQVWGRGYEKFKKELPLIRELDISHVNEHQYFQRTFFLNPSLSGLDAGLLVLDIETSDNMKILISWNNELGWQSAKLSFFTNGKIVIVPLDAFPRWLLSRRISSLTLRAEMMSSSNAAAPVFEINRAALMQRRMIKELGLDKIAFGQ</sequence>
<feature type="transmembrane region" description="Helical" evidence="1">
    <location>
        <begin position="447"/>
        <end position="472"/>
    </location>
</feature>
<reference evidence="2" key="1">
    <citation type="journal article" date="2015" name="PeerJ">
        <title>First genomic representation of candidate bacterial phylum KSB3 points to enhanced environmental sensing as a trigger of wastewater bulking.</title>
        <authorList>
            <person name="Sekiguchi Y."/>
            <person name="Ohashi A."/>
            <person name="Parks D.H."/>
            <person name="Yamauchi T."/>
            <person name="Tyson G.W."/>
            <person name="Hugenholtz P."/>
        </authorList>
    </citation>
    <scope>NUCLEOTIDE SEQUENCE [LARGE SCALE GENOMIC DNA]</scope>
</reference>